<dbReference type="Proteomes" id="UP000216316">
    <property type="component" value="Unassembled WGS sequence"/>
</dbReference>
<dbReference type="PANTHER" id="PTHR43022:SF1">
    <property type="entry name" value="PROTEIN SMF"/>
    <property type="match status" value="1"/>
</dbReference>
<reference evidence="3 6" key="2">
    <citation type="submission" date="2017-05" db="EMBL/GenBank/DDBJ databases">
        <authorList>
            <person name="Lin X.B."/>
            <person name="Stothard P."/>
            <person name="Tasseva G."/>
            <person name="Walter J."/>
        </authorList>
    </citation>
    <scope>NUCLEOTIDE SEQUENCE [LARGE SCALE GENOMIC DNA]</scope>
    <source>
        <strain evidence="3 6">609u</strain>
    </source>
</reference>
<reference evidence="5 6" key="3">
    <citation type="submission" date="2017-09" db="EMBL/GenBank/DDBJ databases">
        <title>Tripartite evolution among Lactobacillus johnsonii, Lactobacillus taiwanensis, Lactobacillus reuteri and their rodent host.</title>
        <authorList>
            <person name="Wang T."/>
            <person name="Knowles S."/>
            <person name="Cheng C."/>
        </authorList>
    </citation>
    <scope>NUCLEOTIDE SEQUENCE [LARGE SCALE GENOMIC DNA]</scope>
    <source>
        <strain evidence="4 5">609q</strain>
        <strain evidence="3 6">609u</strain>
    </source>
</reference>
<dbReference type="Gene3D" id="3.40.50.450">
    <property type="match status" value="1"/>
</dbReference>
<evidence type="ECO:0000313" key="6">
    <source>
        <dbReference type="Proteomes" id="UP000216316"/>
    </source>
</evidence>
<gene>
    <name evidence="3" type="ORF">CBF53_10760</name>
    <name evidence="4" type="ORF">CBF70_10730</name>
</gene>
<name>A0A256L8V3_9LACO</name>
<dbReference type="SUPFAM" id="SSF102405">
    <property type="entry name" value="MCP/YpsA-like"/>
    <property type="match status" value="1"/>
</dbReference>
<dbReference type="EMBL" id="NGNV01000063">
    <property type="protein sequence ID" value="OYR86922.1"/>
    <property type="molecule type" value="Genomic_DNA"/>
</dbReference>
<dbReference type="PANTHER" id="PTHR43022">
    <property type="entry name" value="PROTEIN SMF"/>
    <property type="match status" value="1"/>
</dbReference>
<sequence>MNLKEFCLRLKLQQGIGITTLGKIAENFTSEEEVTVDKIETLSLKSNIQNLVFAAMKNDKFNSWIEKIELQCNVVTIFDSIYPDRLREMYNPPTLLFTRGDLSLLQKEITVVVGARQPTGYSRFVLKQLIPQLIEQDFVIASGLARGVDGIAHRETLNNHGKTIAVVGNGLNHFYPQENKVLQEEIVAKGLLVSEYLPDTPPRPYRFPERNRI</sequence>
<dbReference type="EMBL" id="NGNX01000063">
    <property type="protein sequence ID" value="OYR89841.1"/>
    <property type="molecule type" value="Genomic_DNA"/>
</dbReference>
<dbReference type="InterPro" id="IPR003488">
    <property type="entry name" value="DprA"/>
</dbReference>
<comment type="caution">
    <text evidence="4">The sequence shown here is derived from an EMBL/GenBank/DDBJ whole genome shotgun (WGS) entry which is preliminary data.</text>
</comment>
<protein>
    <submittedName>
        <fullName evidence="4">DNA processing protein DprA</fullName>
    </submittedName>
</protein>
<evidence type="ECO:0000313" key="5">
    <source>
        <dbReference type="Proteomes" id="UP000215828"/>
    </source>
</evidence>
<reference evidence="4 5" key="1">
    <citation type="submission" date="2017-04" db="EMBL/GenBank/DDBJ databases">
        <authorList>
            <person name="Afonso C.L."/>
            <person name="Miller P.J."/>
            <person name="Scott M.A."/>
            <person name="Spackman E."/>
            <person name="Goraichik I."/>
            <person name="Dimitrov K.M."/>
            <person name="Suarez D.L."/>
            <person name="Swayne D.E."/>
        </authorList>
    </citation>
    <scope>NUCLEOTIDE SEQUENCE [LARGE SCALE GENOMIC DNA]</scope>
    <source>
        <strain evidence="4 5">609q</strain>
    </source>
</reference>
<accession>A0A256L8V3</accession>
<dbReference type="InterPro" id="IPR057666">
    <property type="entry name" value="DrpA_SLOG"/>
</dbReference>
<evidence type="ECO:0000313" key="3">
    <source>
        <dbReference type="EMBL" id="OYR86922.1"/>
    </source>
</evidence>
<dbReference type="GO" id="GO:0009294">
    <property type="term" value="P:DNA-mediated transformation"/>
    <property type="evidence" value="ECO:0007669"/>
    <property type="project" value="InterPro"/>
</dbReference>
<keyword evidence="6" id="KW-1185">Reference proteome</keyword>
<evidence type="ECO:0000313" key="4">
    <source>
        <dbReference type="EMBL" id="OYR89841.1"/>
    </source>
</evidence>
<organism evidence="4 5">
    <name type="scientific">Lactobacillus taiwanensis</name>
    <dbReference type="NCBI Taxonomy" id="508451"/>
    <lineage>
        <taxon>Bacteria</taxon>
        <taxon>Bacillati</taxon>
        <taxon>Bacillota</taxon>
        <taxon>Bacilli</taxon>
        <taxon>Lactobacillales</taxon>
        <taxon>Lactobacillaceae</taxon>
        <taxon>Lactobacillus</taxon>
    </lineage>
</organism>
<dbReference type="Proteomes" id="UP000215828">
    <property type="component" value="Unassembled WGS sequence"/>
</dbReference>
<comment type="similarity">
    <text evidence="1">Belongs to the DprA/Smf family.</text>
</comment>
<evidence type="ECO:0000256" key="1">
    <source>
        <dbReference type="ARBA" id="ARBA00006525"/>
    </source>
</evidence>
<proteinExistence type="inferred from homology"/>
<feature type="domain" description="Smf/DprA SLOG" evidence="2">
    <location>
        <begin position="74"/>
        <end position="213"/>
    </location>
</feature>
<evidence type="ECO:0000259" key="2">
    <source>
        <dbReference type="Pfam" id="PF02481"/>
    </source>
</evidence>
<dbReference type="Pfam" id="PF02481">
    <property type="entry name" value="DNA_processg_A"/>
    <property type="match status" value="1"/>
</dbReference>
<dbReference type="AlphaFoldDB" id="A0A256L8V3"/>